<dbReference type="Proteomes" id="UP001165160">
    <property type="component" value="Unassembled WGS sequence"/>
</dbReference>
<feature type="domain" description="C2 NT-type" evidence="2">
    <location>
        <begin position="17"/>
        <end position="152"/>
    </location>
</feature>
<accession>A0A9W7EQ98</accession>
<feature type="compositionally biased region" description="Basic and acidic residues" evidence="1">
    <location>
        <begin position="325"/>
        <end position="344"/>
    </location>
</feature>
<evidence type="ECO:0000259" key="2">
    <source>
        <dbReference type="Pfam" id="PF10358"/>
    </source>
</evidence>
<feature type="compositionally biased region" description="Low complexity" evidence="1">
    <location>
        <begin position="213"/>
        <end position="223"/>
    </location>
</feature>
<feature type="compositionally biased region" description="Acidic residues" evidence="1">
    <location>
        <begin position="359"/>
        <end position="371"/>
    </location>
</feature>
<feature type="compositionally biased region" description="Basic and acidic residues" evidence="1">
    <location>
        <begin position="224"/>
        <end position="254"/>
    </location>
</feature>
<feature type="compositionally biased region" description="Basic and acidic residues" evidence="1">
    <location>
        <begin position="278"/>
        <end position="291"/>
    </location>
</feature>
<feature type="region of interest" description="Disordered" evidence="1">
    <location>
        <begin position="150"/>
        <end position="415"/>
    </location>
</feature>
<feature type="compositionally biased region" description="Low complexity" evidence="1">
    <location>
        <begin position="309"/>
        <end position="319"/>
    </location>
</feature>
<evidence type="ECO:0000313" key="4">
    <source>
        <dbReference type="Proteomes" id="UP001165160"/>
    </source>
</evidence>
<dbReference type="Pfam" id="PF10358">
    <property type="entry name" value="NT-C2"/>
    <property type="match status" value="1"/>
</dbReference>
<dbReference type="InterPro" id="IPR019448">
    <property type="entry name" value="NT-C2"/>
</dbReference>
<evidence type="ECO:0000256" key="1">
    <source>
        <dbReference type="SAM" id="MobiDB-lite"/>
    </source>
</evidence>
<sequence>MSFGHFYKTLNTTACASRVSVKISSLKLSGNCSDKKFMVWLQRKGKSRGTCLVRSESDLSGDTSTVRWDENVTMSCTLYKEKKGSRAIKRKKFDVVVIWNSCNEEAPGQEFGKVEIDLSRSSEMRSYSLENCSDSRAAIALEVTTTIVDEDDAGKGNTPQAKSRKKEPVGGFGNYKGGREETKDDYDEISHHNYASHSPRHRDAEEDRRYDSGDYGDYSYPDRGYGRNRDDDGYFNDRRGGDYDRGSYNDRRDDYGDDDDLRGSPSSYNGVGGSSPVPDREYDQNYERVYEDDGFGMRPKGSPTPLSRPPGMDLPPGMGDYDDRDLDRDQDRDRDRDRDRRDYFDIDDDEFGVNREYLGDDDDGIDMEEIKDDPYSSPSVRNASMHKHTPSKLPDPGVATFQGALPKPKIEDAWA</sequence>
<proteinExistence type="predicted"/>
<keyword evidence="4" id="KW-1185">Reference proteome</keyword>
<name>A0A9W7EQ98_9STRA</name>
<evidence type="ECO:0000313" key="3">
    <source>
        <dbReference type="EMBL" id="GMH86837.1"/>
    </source>
</evidence>
<dbReference type="AlphaFoldDB" id="A0A9W7EQ98"/>
<gene>
    <name evidence="3" type="ORF">TrVE_jg1958</name>
</gene>
<feature type="compositionally biased region" description="Basic and acidic residues" evidence="1">
    <location>
        <begin position="201"/>
        <end position="212"/>
    </location>
</feature>
<organism evidence="3 4">
    <name type="scientific">Triparma verrucosa</name>
    <dbReference type="NCBI Taxonomy" id="1606542"/>
    <lineage>
        <taxon>Eukaryota</taxon>
        <taxon>Sar</taxon>
        <taxon>Stramenopiles</taxon>
        <taxon>Ochrophyta</taxon>
        <taxon>Bolidophyceae</taxon>
        <taxon>Parmales</taxon>
        <taxon>Triparmaceae</taxon>
        <taxon>Triparma</taxon>
    </lineage>
</organism>
<reference evidence="4" key="1">
    <citation type="journal article" date="2023" name="Commun. Biol.">
        <title>Genome analysis of Parmales, the sister group of diatoms, reveals the evolutionary specialization of diatoms from phago-mixotrophs to photoautotrophs.</title>
        <authorList>
            <person name="Ban H."/>
            <person name="Sato S."/>
            <person name="Yoshikawa S."/>
            <person name="Yamada K."/>
            <person name="Nakamura Y."/>
            <person name="Ichinomiya M."/>
            <person name="Sato N."/>
            <person name="Blanc-Mathieu R."/>
            <person name="Endo H."/>
            <person name="Kuwata A."/>
            <person name="Ogata H."/>
        </authorList>
    </citation>
    <scope>NUCLEOTIDE SEQUENCE [LARGE SCALE GENOMIC DNA]</scope>
    <source>
        <strain evidence="4">NIES 3699</strain>
    </source>
</reference>
<protein>
    <recommendedName>
        <fullName evidence="2">C2 NT-type domain-containing protein</fullName>
    </recommendedName>
</protein>
<comment type="caution">
    <text evidence="3">The sequence shown here is derived from an EMBL/GenBank/DDBJ whole genome shotgun (WGS) entry which is preliminary data.</text>
</comment>
<dbReference type="EMBL" id="BRXX01000065">
    <property type="protein sequence ID" value="GMH86837.1"/>
    <property type="molecule type" value="Genomic_DNA"/>
</dbReference>